<gene>
    <name evidence="1" type="ORF">LSALG_LOCUS32478</name>
</gene>
<reference evidence="1" key="1">
    <citation type="submission" date="2023-04" db="EMBL/GenBank/DDBJ databases">
        <authorList>
            <person name="Vijverberg K."/>
            <person name="Xiong W."/>
            <person name="Schranz E."/>
        </authorList>
    </citation>
    <scope>NUCLEOTIDE SEQUENCE</scope>
</reference>
<evidence type="ECO:0000313" key="1">
    <source>
        <dbReference type="EMBL" id="CAI9293454.1"/>
    </source>
</evidence>
<evidence type="ECO:0000313" key="2">
    <source>
        <dbReference type="Proteomes" id="UP001177003"/>
    </source>
</evidence>
<dbReference type="Proteomes" id="UP001177003">
    <property type="component" value="Chromosome 7"/>
</dbReference>
<name>A0AA36EEQ9_LACSI</name>
<dbReference type="AlphaFoldDB" id="A0AA36EEQ9"/>
<organism evidence="1 2">
    <name type="scientific">Lactuca saligna</name>
    <name type="common">Willowleaf lettuce</name>
    <dbReference type="NCBI Taxonomy" id="75948"/>
    <lineage>
        <taxon>Eukaryota</taxon>
        <taxon>Viridiplantae</taxon>
        <taxon>Streptophyta</taxon>
        <taxon>Embryophyta</taxon>
        <taxon>Tracheophyta</taxon>
        <taxon>Spermatophyta</taxon>
        <taxon>Magnoliopsida</taxon>
        <taxon>eudicotyledons</taxon>
        <taxon>Gunneridae</taxon>
        <taxon>Pentapetalae</taxon>
        <taxon>asterids</taxon>
        <taxon>campanulids</taxon>
        <taxon>Asterales</taxon>
        <taxon>Asteraceae</taxon>
        <taxon>Cichorioideae</taxon>
        <taxon>Cichorieae</taxon>
        <taxon>Lactucinae</taxon>
        <taxon>Lactuca</taxon>
    </lineage>
</organism>
<dbReference type="EMBL" id="OX465083">
    <property type="protein sequence ID" value="CAI9293454.1"/>
    <property type="molecule type" value="Genomic_DNA"/>
</dbReference>
<accession>A0AA36EEQ9</accession>
<sequence>MLHTSGSISSFFTLKINQWRSFTNTVSGRSNIDGLVDHFDFVDMDVFSVHELDDVMAVLGAGGSNRASILVANEYHHWSKRMERYLRRLRGDVWRSVEEGPHAIFLLQFRMMALKLDREEVSLP</sequence>
<protein>
    <submittedName>
        <fullName evidence="1">Uncharacterized protein</fullName>
    </submittedName>
</protein>
<keyword evidence="2" id="KW-1185">Reference proteome</keyword>
<proteinExistence type="predicted"/>